<sequence length="149" mass="16855">MNQKNQLNQPQELSYYRLSLLAFLKESHPELANDMDFIATRGDSAAEAYSETVRSSLSHDAAAEVANEVLFANLHFSKYDTLVTILWNEFGNEVPQGSAKALALQLLPVCEEVFARYPLSDDFAFEPQFDHLYTELTGTILIWLDEYGV</sequence>
<dbReference type="EMBL" id="CZAO01000012">
    <property type="protein sequence ID" value="CUP92373.1"/>
    <property type="molecule type" value="Genomic_DNA"/>
</dbReference>
<name>A0A174S3F5_BACUN</name>
<accession>A0A174S3F5</accession>
<organism evidence="1 2">
    <name type="scientific">Bacteroides uniformis</name>
    <dbReference type="NCBI Taxonomy" id="820"/>
    <lineage>
        <taxon>Bacteria</taxon>
        <taxon>Pseudomonadati</taxon>
        <taxon>Bacteroidota</taxon>
        <taxon>Bacteroidia</taxon>
        <taxon>Bacteroidales</taxon>
        <taxon>Bacteroidaceae</taxon>
        <taxon>Bacteroides</taxon>
    </lineage>
</organism>
<dbReference type="Proteomes" id="UP000095766">
    <property type="component" value="Unassembled WGS sequence"/>
</dbReference>
<reference evidence="1 2" key="1">
    <citation type="submission" date="2015-09" db="EMBL/GenBank/DDBJ databases">
        <authorList>
            <consortium name="Pathogen Informatics"/>
        </authorList>
    </citation>
    <scope>NUCLEOTIDE SEQUENCE [LARGE SCALE GENOMIC DNA]</scope>
    <source>
        <strain evidence="1 2">2789STDY5834898</strain>
    </source>
</reference>
<evidence type="ECO:0000313" key="1">
    <source>
        <dbReference type="EMBL" id="CUP92373.1"/>
    </source>
</evidence>
<dbReference type="Pfam" id="PF08989">
    <property type="entry name" value="DUF1896"/>
    <property type="match status" value="1"/>
</dbReference>
<dbReference type="Gene3D" id="1.10.8.330">
    <property type="entry name" value="PG0816-like"/>
    <property type="match status" value="1"/>
</dbReference>
<dbReference type="InterPro" id="IPR015082">
    <property type="entry name" value="DUF1896"/>
</dbReference>
<protein>
    <submittedName>
        <fullName evidence="1">Domain of uncharacterized function (DUF1896)</fullName>
    </submittedName>
</protein>
<dbReference type="SUPFAM" id="SSF140753">
    <property type="entry name" value="PG0816-like"/>
    <property type="match status" value="1"/>
</dbReference>
<proteinExistence type="predicted"/>
<gene>
    <name evidence="1" type="ORF">ERS852510_02681</name>
</gene>
<dbReference type="InterPro" id="IPR036297">
    <property type="entry name" value="PG0816-like_sf"/>
</dbReference>
<dbReference type="AlphaFoldDB" id="A0A174S3F5"/>
<dbReference type="RefSeq" id="WP_057253673.1">
    <property type="nucleotide sequence ID" value="NZ_CZAO01000012.1"/>
</dbReference>
<evidence type="ECO:0000313" key="2">
    <source>
        <dbReference type="Proteomes" id="UP000095766"/>
    </source>
</evidence>
<dbReference type="Gene3D" id="1.10.8.340">
    <property type="entry name" value="PG0816-like"/>
    <property type="match status" value="1"/>
</dbReference>